<feature type="compositionally biased region" description="Basic residues" evidence="6">
    <location>
        <begin position="189"/>
        <end position="199"/>
    </location>
</feature>
<dbReference type="Gene3D" id="1.10.238.10">
    <property type="entry name" value="EF-hand"/>
    <property type="match status" value="1"/>
</dbReference>
<dbReference type="Pfam" id="PF00078">
    <property type="entry name" value="RVT_1"/>
    <property type="match status" value="1"/>
</dbReference>
<feature type="region of interest" description="Disordered" evidence="6">
    <location>
        <begin position="1459"/>
        <end position="1521"/>
    </location>
</feature>
<dbReference type="InterPro" id="IPR005821">
    <property type="entry name" value="Ion_trans_dom"/>
</dbReference>
<sequence>MHAAPQKGAPVPCGHWAMAMDADMPKAMDEVLQKHSMEVCAHLDARFEKLEAILLRPLMLDAGPFLTGNSNADPELNTTGSFARVLTAESAERESLGETVRPRYSRETHRHTDTQTHRHTDTQTHRHTDTQTHRHTDTQTHRHTDTQTHRHTDTQTHRHTDTQTHRHTDTQTHRHTDTQTHRHTDTQTHSKHAGSVKRKASVDNLSLWADETGHQIGVAEWQSKRRPLGWVETKLSDISAEPPPVRAGKPVKSSKSKRVRTRALANGDVVALQELRMLPRELSAFSAKARQTGFALYAQPGPTGVGRWKEDRAWAGAALLVSTKLRSRACALVGGDGGQAVLAWVNGAVLGSCYVAQSDEAADFQAELLQNVAALTPGTRWMLMGDWNMTPSQNGVLASLQRCNARLAAVADANMQELPTRWEGTRAIDYIVAHETCVITGLAFCDVHYNDHKLILGRMLVAQIVEHVDWQLSGVAKYSPPEDFPADRWSELLFEGWCRAASLPEIQGLTADACDAWWLVAMAKLEEAFKYAWYASRVPEANGDRIPLPKGRPKSAEPQFRAQTPVKRHAEGNHATNRLRCLRVLMNRLLALRVHFLEDTLHTVEAIVLVSKLLRNLLMLLRNNVVQAPALTDGPAVRWVRSWMPSESWGGRKGDPCSMLAMTLLLAVPLRDLKVRSFDWKVAMSCRAARQADPFLRRILLGHHASLGFRTAYDQVMALWRCVKNGDALPKRNSMWAKVVYKSMSRLGWTTSAVGWSWHNDVVNISLDANHAGFIHVKETFALPPLVLVQKFKATCAPLERKFFEVAFLVWLCVGLNSLYRGGKGGASAATDRRRLQKADTFLLEGLKELLGKDEWEGIRGNPRLSLKAWEGPLIHSTYGWKILSDKGKDGSEELVLEGFLRVKEASVGTFSERSGQGGVFLQRLVSPDAVSDNVWWLPRSDKESLVQYFLRAQKESGGKHPLAYRKGGGVRVPVVKMKITRSSDSPSSYELAKRTGEAVTQAYARVGAVSKEFAEKRLGPLPMIWRSCQGVAARIVNSQTAGIFFAMVVLTNSVYLGVHLSWSSQNPEQTSNSVFLTVHIAYSVLFTLEAVLHFVAVGPSAYICGSSWAWNWLDLFVVTSSWIELAVDIVSPDHETLGANSNLRIMRLLRLGRLVRVVRIVRVVKLFRALRTLVYSLLGTLKSLFWSFLLLILIIYIFGILFTDVVLNHLWEEGRTAESENVQQYFGTLYASIITLFRSISNGITWEKAANSLEPISTFWVQVFHFYVAFCSFALLNVMTGVFCNSAIKAAERDHDTVVAQVMQTRKDYQDMVSNLFKRIDERGLGHLTITEFEKHFDDESVQALFEYLQIGAMDAWTLFLSLDKDGDHTISVDEFTERSGPVVEANCEQNDYKDAPSFAECFMGPLGEIGQVGSEDRTGRRPKPADYADFTDSVAAENLDAAGGDFTAPMAAISNTVQSLQGPGGDKGKGKGAATAPAHVAQPGGGSDWTHVPKGKGKGAAQRGEAGKGKGVGDTPARPAAKPVQQAALRADDWAGKLLSVEELANYQGVGESIVLGVKDEHQALVVEAMIAGGGLQSSVLLAYPHPEGKVRLPYWTAAGVTMRAAVTKEFPHGTVALPKLKGKRTSTQTVKAEETEIVRVILAKDLADAKVWKLPVTDAWGAAEERRMGPVIVGLARVKVATVLGRSGQDGLFVEPTGRNSDYGVAWVETEAGEAVEDYYRRVAAIKCKWGLVMGRRQIGHRTETPVAQQVRAWRVPGVPRHWDAEVVKEVLEEGGFEQISITSRMMRKGTATWFVRATGKDDLATISVNEGSDQVELYVLPAMAEQFTTVIGAKESTAKDEQGKEVPAGKKAKLELRAVPAGAILQTMPRDGNCLAHSLGHGLTFLKQDNKVRPARLVRAEIHAYMTRKSEEFAGFWDGRNAADEEGKLANFAEYLKEIALDGKYLGCLELTAACRVFDLTLALWYHGDHYDLLLPEDKTKGYPAAITGVTAFGIPAGGRGGGGDAVSEADALTVYTWASGGGARTIASGRGPASEASRLKVHTVRDAFRAASLRASLARDHGEEAGSTAPTQGQDQSRAGQEHDGSVGSQELDVGLAGGDPCSSGAGGSAQAEHIRKHHADVADTLGKEERRLIFVPWSQACCWRCPVPGCGLGMKDDGTAGQDAPQDRAVNAAKASIACRNKGAASKRTREWHELKARLEDSDVATEIRDAINHTIETIEPCLQAEEAGGARAVAAGYILDRFGYPIKTKGADQEDSFRSDARGATTAGVAFITDVPAQLMEIPEAMEFGGRVAAIKVARRQQRPLVVMSVYLPVVQWARGTGEDFVAALEECNVTQAWQALSAAAEEESHHCRCRDVQSLLERRLRRVARRAEEAGHKCTPRLQEKLRRDTATFAKDYPGLLDATNYHDMAVFLLEQADQEAQRVRAARVRRWKADIQDDVSAMAKWVTAQEVEVACTPQQLGECPSKGAVANRLTTTLDKLWGCGHAVELDGHRLLRRARRAKTKAGGLDGWSGALFAQLPLAFFDCLSQVWQLVLRGHGVPEGWRQVRVVAIPKPDGGTRPLVLTQMAWRVGHVRKFFDRVSPEVALRVMRWWGAPTWLLSVLASFYDSQERWVAAAGCFATRPVKANCSLLQGCPFSPLLVNGMMAAWALHVRRAAPGIRMGIFLDDRTLYTRGSNSVGNLVEAARAGQVADKAMGFELHPDKLASFGSHVAKCEALMEHADLLGVPQTDFVLLGVNYRLEGHQAFAAADVTKALRTRGRRIGRVAVTSSMRVEAAVWGGPLATGRSALLLWTFVGVDVQPEFAILATVLKKEWLRLGGGGAGKAGPQVATALQQVAWSTRGTLFVTPMGTFDATEITAKGFLERLREASRRVLWARDTKTTGPLAPTQVPVLRPHRRFGQDGKTRSLRIATGGYGTLYDRCLPLLPCPFAKIQRPRLSFTRCGQQSQDGLALSCMQLHGPARSADLFTLRQSYVKLAKDLRRMDETQERMEMGLALILHQQAARDPPFSV</sequence>
<dbReference type="CDD" id="cd22744">
    <property type="entry name" value="OTU"/>
    <property type="match status" value="1"/>
</dbReference>
<keyword evidence="2 7" id="KW-0812">Transmembrane</keyword>
<dbReference type="InterPro" id="IPR000477">
    <property type="entry name" value="RT_dom"/>
</dbReference>
<dbReference type="InterPro" id="IPR027359">
    <property type="entry name" value="Volt_channel_dom_sf"/>
</dbReference>
<dbReference type="Pfam" id="PF00520">
    <property type="entry name" value="Ion_trans"/>
    <property type="match status" value="1"/>
</dbReference>
<evidence type="ECO:0000256" key="2">
    <source>
        <dbReference type="ARBA" id="ARBA00022692"/>
    </source>
</evidence>
<dbReference type="PROSITE" id="PS50802">
    <property type="entry name" value="OTU"/>
    <property type="match status" value="1"/>
</dbReference>
<feature type="transmembrane region" description="Helical" evidence="7">
    <location>
        <begin position="1075"/>
        <end position="1097"/>
    </location>
</feature>
<dbReference type="PROSITE" id="PS00018">
    <property type="entry name" value="EF_HAND_1"/>
    <property type="match status" value="1"/>
</dbReference>
<feature type="domain" description="OTU" evidence="8">
    <location>
        <begin position="1867"/>
        <end position="1981"/>
    </location>
</feature>
<gene>
    <name evidence="9" type="primary">Cacna1c</name>
    <name evidence="9" type="ORF">AK812_SmicGene14650</name>
</gene>
<dbReference type="InterPro" id="IPR036691">
    <property type="entry name" value="Endo/exonu/phosph_ase_sf"/>
</dbReference>
<feature type="compositionally biased region" description="Basic and acidic residues" evidence="6">
    <location>
        <begin position="90"/>
        <end position="188"/>
    </location>
</feature>
<keyword evidence="3" id="KW-0106">Calcium</keyword>
<dbReference type="SUPFAM" id="SSF54001">
    <property type="entry name" value="Cysteine proteinases"/>
    <property type="match status" value="1"/>
</dbReference>
<dbReference type="InterPro" id="IPR043203">
    <property type="entry name" value="VGCC_Ca_Na"/>
</dbReference>
<dbReference type="InterPro" id="IPR011992">
    <property type="entry name" value="EF-hand-dom_pair"/>
</dbReference>
<feature type="region of interest" description="Disordered" evidence="6">
    <location>
        <begin position="2064"/>
        <end position="2120"/>
    </location>
</feature>
<dbReference type="GO" id="GO:0001518">
    <property type="term" value="C:voltage-gated sodium channel complex"/>
    <property type="evidence" value="ECO:0007669"/>
    <property type="project" value="TreeGrafter"/>
</dbReference>
<feature type="transmembrane region" description="Helical" evidence="7">
    <location>
        <begin position="1185"/>
        <end position="1208"/>
    </location>
</feature>
<dbReference type="Pfam" id="PF02338">
    <property type="entry name" value="OTU"/>
    <property type="match status" value="1"/>
</dbReference>
<proteinExistence type="predicted"/>
<evidence type="ECO:0000313" key="10">
    <source>
        <dbReference type="Proteomes" id="UP000186817"/>
    </source>
</evidence>
<keyword evidence="4 7" id="KW-1133">Transmembrane helix</keyword>
<protein>
    <submittedName>
        <fullName evidence="9">Voltage-dependent L-type calcium channel subunit alpha-1C</fullName>
    </submittedName>
</protein>
<evidence type="ECO:0000313" key="9">
    <source>
        <dbReference type="EMBL" id="OLQ02488.1"/>
    </source>
</evidence>
<comment type="caution">
    <text evidence="9">The sequence shown here is derived from an EMBL/GenBank/DDBJ whole genome shotgun (WGS) entry which is preliminary data.</text>
</comment>
<dbReference type="PANTHER" id="PTHR10037:SF62">
    <property type="entry name" value="SODIUM CHANNEL PROTEIN 60E"/>
    <property type="match status" value="1"/>
</dbReference>
<feature type="compositionally biased region" description="Polar residues" evidence="6">
    <location>
        <begin position="2073"/>
        <end position="2084"/>
    </location>
</feature>
<dbReference type="InterPro" id="IPR018247">
    <property type="entry name" value="EF_Hand_1_Ca_BS"/>
</dbReference>
<dbReference type="SUPFAM" id="SSF56219">
    <property type="entry name" value="DNase I-like"/>
    <property type="match status" value="1"/>
</dbReference>
<dbReference type="PANTHER" id="PTHR10037">
    <property type="entry name" value="VOLTAGE-GATED CATION CHANNEL CALCIUM AND SODIUM"/>
    <property type="match status" value="1"/>
</dbReference>
<feature type="region of interest" description="Disordered" evidence="6">
    <location>
        <begin position="88"/>
        <end position="199"/>
    </location>
</feature>
<reference evidence="9 10" key="1">
    <citation type="submission" date="2016-02" db="EMBL/GenBank/DDBJ databases">
        <title>Genome analysis of coral dinoflagellate symbionts highlights evolutionary adaptations to a symbiotic lifestyle.</title>
        <authorList>
            <person name="Aranda M."/>
            <person name="Li Y."/>
            <person name="Liew Y.J."/>
            <person name="Baumgarten S."/>
            <person name="Simakov O."/>
            <person name="Wilson M."/>
            <person name="Piel J."/>
            <person name="Ashoor H."/>
            <person name="Bougouffa S."/>
            <person name="Bajic V.B."/>
            <person name="Ryu T."/>
            <person name="Ravasi T."/>
            <person name="Bayer T."/>
            <person name="Micklem G."/>
            <person name="Kim H."/>
            <person name="Bhak J."/>
            <person name="Lajeunesse T.C."/>
            <person name="Voolstra C.R."/>
        </authorList>
    </citation>
    <scope>NUCLEOTIDE SEQUENCE [LARGE SCALE GENOMIC DNA]</scope>
    <source>
        <strain evidence="9 10">CCMP2467</strain>
    </source>
</reference>
<dbReference type="Gene3D" id="3.60.10.10">
    <property type="entry name" value="Endonuclease/exonuclease/phosphatase"/>
    <property type="match status" value="1"/>
</dbReference>
<evidence type="ECO:0000256" key="7">
    <source>
        <dbReference type="SAM" id="Phobius"/>
    </source>
</evidence>
<dbReference type="SUPFAM" id="SSF47473">
    <property type="entry name" value="EF-hand"/>
    <property type="match status" value="1"/>
</dbReference>
<accession>A0A1Q9E4Z9</accession>
<evidence type="ECO:0000256" key="6">
    <source>
        <dbReference type="SAM" id="MobiDB-lite"/>
    </source>
</evidence>
<dbReference type="GO" id="GO:0005248">
    <property type="term" value="F:voltage-gated sodium channel activity"/>
    <property type="evidence" value="ECO:0007669"/>
    <property type="project" value="TreeGrafter"/>
</dbReference>
<dbReference type="Proteomes" id="UP000186817">
    <property type="component" value="Unassembled WGS sequence"/>
</dbReference>
<dbReference type="OrthoDB" id="421284at2759"/>
<name>A0A1Q9E4Z9_SYMMI</name>
<keyword evidence="5 7" id="KW-0472">Membrane</keyword>
<evidence type="ECO:0000256" key="1">
    <source>
        <dbReference type="ARBA" id="ARBA00004141"/>
    </source>
</evidence>
<dbReference type="Gene3D" id="1.20.120.350">
    <property type="entry name" value="Voltage-gated potassium channels. Chain C"/>
    <property type="match status" value="1"/>
</dbReference>
<dbReference type="InterPro" id="IPR038765">
    <property type="entry name" value="Papain-like_cys_pep_sf"/>
</dbReference>
<feature type="transmembrane region" description="Helical" evidence="7">
    <location>
        <begin position="1265"/>
        <end position="1284"/>
    </location>
</feature>
<evidence type="ECO:0000256" key="4">
    <source>
        <dbReference type="ARBA" id="ARBA00022989"/>
    </source>
</evidence>
<dbReference type="InterPro" id="IPR003323">
    <property type="entry name" value="OTU_dom"/>
</dbReference>
<feature type="region of interest" description="Disordered" evidence="6">
    <location>
        <begin position="545"/>
        <end position="569"/>
    </location>
</feature>
<keyword evidence="10" id="KW-1185">Reference proteome</keyword>
<organism evidence="9 10">
    <name type="scientific">Symbiodinium microadriaticum</name>
    <name type="common">Dinoflagellate</name>
    <name type="synonym">Zooxanthella microadriatica</name>
    <dbReference type="NCBI Taxonomy" id="2951"/>
    <lineage>
        <taxon>Eukaryota</taxon>
        <taxon>Sar</taxon>
        <taxon>Alveolata</taxon>
        <taxon>Dinophyceae</taxon>
        <taxon>Suessiales</taxon>
        <taxon>Symbiodiniaceae</taxon>
        <taxon>Symbiodinium</taxon>
    </lineage>
</organism>
<dbReference type="SUPFAM" id="SSF81324">
    <property type="entry name" value="Voltage-gated potassium channels"/>
    <property type="match status" value="1"/>
</dbReference>
<feature type="transmembrane region" description="Helical" evidence="7">
    <location>
        <begin position="1042"/>
        <end position="1063"/>
    </location>
</feature>
<evidence type="ECO:0000256" key="3">
    <source>
        <dbReference type="ARBA" id="ARBA00022837"/>
    </source>
</evidence>
<dbReference type="Gene3D" id="1.10.287.70">
    <property type="match status" value="1"/>
</dbReference>
<comment type="subcellular location">
    <subcellularLocation>
        <location evidence="1">Membrane</location>
        <topology evidence="1">Multi-pass membrane protein</topology>
    </subcellularLocation>
</comment>
<evidence type="ECO:0000259" key="8">
    <source>
        <dbReference type="PROSITE" id="PS50802"/>
    </source>
</evidence>
<dbReference type="EMBL" id="LSRX01000263">
    <property type="protein sequence ID" value="OLQ02488.1"/>
    <property type="molecule type" value="Genomic_DNA"/>
</dbReference>
<dbReference type="Gene3D" id="3.90.70.80">
    <property type="match status" value="1"/>
</dbReference>
<evidence type="ECO:0000256" key="5">
    <source>
        <dbReference type="ARBA" id="ARBA00023136"/>
    </source>
</evidence>